<dbReference type="InterPro" id="IPR050953">
    <property type="entry name" value="N4_N6_ade-DNA_methylase"/>
</dbReference>
<gene>
    <name evidence="7" type="ORF">AXK60_02035</name>
</gene>
<keyword evidence="2 7" id="KW-0489">Methyltransferase</keyword>
<protein>
    <recommendedName>
        <fullName evidence="1">site-specific DNA-methyltransferase (adenine-specific)</fullName>
        <ecNumber evidence="1">2.1.1.72</ecNumber>
    </recommendedName>
</protein>
<dbReference type="PANTHER" id="PTHR33841:SF1">
    <property type="entry name" value="DNA METHYLTRANSFERASE A"/>
    <property type="match status" value="1"/>
</dbReference>
<evidence type="ECO:0000256" key="1">
    <source>
        <dbReference type="ARBA" id="ARBA00011900"/>
    </source>
</evidence>
<reference evidence="8" key="1">
    <citation type="submission" date="2016-02" db="EMBL/GenBank/DDBJ databases">
        <authorList>
            <person name="Wen L."/>
            <person name="He K."/>
            <person name="Yang H."/>
        </authorList>
    </citation>
    <scope>NUCLEOTIDE SEQUENCE [LARGE SCALE GENOMIC DNA]</scope>
    <source>
        <strain evidence="8">JCM 15929</strain>
    </source>
</reference>
<dbReference type="GO" id="GO:0003677">
    <property type="term" value="F:DNA binding"/>
    <property type="evidence" value="ECO:0007669"/>
    <property type="project" value="InterPro"/>
</dbReference>
<dbReference type="SUPFAM" id="SSF53335">
    <property type="entry name" value="S-adenosyl-L-methionine-dependent methyltransferases"/>
    <property type="match status" value="1"/>
</dbReference>
<dbReference type="InterPro" id="IPR041635">
    <property type="entry name" value="Type_ISP_LLaBIII_C"/>
</dbReference>
<dbReference type="GO" id="GO:0032259">
    <property type="term" value="P:methylation"/>
    <property type="evidence" value="ECO:0007669"/>
    <property type="project" value="UniProtKB-KW"/>
</dbReference>
<dbReference type="EC" id="2.1.1.72" evidence="1"/>
<evidence type="ECO:0000259" key="6">
    <source>
        <dbReference type="Pfam" id="PF18135"/>
    </source>
</evidence>
<dbReference type="InterPro" id="IPR029063">
    <property type="entry name" value="SAM-dependent_MTases_sf"/>
</dbReference>
<comment type="catalytic activity">
    <reaction evidence="4">
        <text>a 2'-deoxyadenosine in DNA + S-adenosyl-L-methionine = an N(6)-methyl-2'-deoxyadenosine in DNA + S-adenosyl-L-homocysteine + H(+)</text>
        <dbReference type="Rhea" id="RHEA:15197"/>
        <dbReference type="Rhea" id="RHEA-COMP:12418"/>
        <dbReference type="Rhea" id="RHEA-COMP:12419"/>
        <dbReference type="ChEBI" id="CHEBI:15378"/>
        <dbReference type="ChEBI" id="CHEBI:57856"/>
        <dbReference type="ChEBI" id="CHEBI:59789"/>
        <dbReference type="ChEBI" id="CHEBI:90615"/>
        <dbReference type="ChEBI" id="CHEBI:90616"/>
        <dbReference type="EC" id="2.1.1.72"/>
    </reaction>
</comment>
<feature type="domain" description="DNA methylase adenine-specific" evidence="5">
    <location>
        <begin position="311"/>
        <end position="499"/>
    </location>
</feature>
<keyword evidence="3" id="KW-0808">Transferase</keyword>
<dbReference type="Pfam" id="PF18135">
    <property type="entry name" value="Type_ISP_C"/>
    <property type="match status" value="1"/>
</dbReference>
<proteinExistence type="predicted"/>
<evidence type="ECO:0000256" key="2">
    <source>
        <dbReference type="ARBA" id="ARBA00022603"/>
    </source>
</evidence>
<dbReference type="Proteomes" id="UP000070258">
    <property type="component" value="Unassembled WGS sequence"/>
</dbReference>
<evidence type="ECO:0000259" key="5">
    <source>
        <dbReference type="Pfam" id="PF02384"/>
    </source>
</evidence>
<evidence type="ECO:0000313" key="8">
    <source>
        <dbReference type="Proteomes" id="UP000070258"/>
    </source>
</evidence>
<dbReference type="Gene3D" id="3.40.50.150">
    <property type="entry name" value="Vaccinia Virus protein VP39"/>
    <property type="match status" value="1"/>
</dbReference>
<dbReference type="RefSeq" id="WP_068569302.1">
    <property type="nucleotide sequence ID" value="NZ_LSRF01000001.1"/>
</dbReference>
<dbReference type="Pfam" id="PF02384">
    <property type="entry name" value="N6_Mtase"/>
    <property type="match status" value="1"/>
</dbReference>
<dbReference type="GO" id="GO:0008170">
    <property type="term" value="F:N-methyltransferase activity"/>
    <property type="evidence" value="ECO:0007669"/>
    <property type="project" value="InterPro"/>
</dbReference>
<dbReference type="AlphaFoldDB" id="A0A138AW53"/>
<dbReference type="EMBL" id="LSRF01000001">
    <property type="protein sequence ID" value="KXP14691.1"/>
    <property type="molecule type" value="Genomic_DNA"/>
</dbReference>
<name>A0A138AW53_9ACTN</name>
<dbReference type="GO" id="GO:0009007">
    <property type="term" value="F:site-specific DNA-methyltransferase (adenine-specific) activity"/>
    <property type="evidence" value="ECO:0007669"/>
    <property type="project" value="UniProtKB-EC"/>
</dbReference>
<dbReference type="InterPro" id="IPR003356">
    <property type="entry name" value="DNA_methylase_A-5"/>
</dbReference>
<organism evidence="7 8">
    <name type="scientific">Tsukamurella pseudospumae</name>
    <dbReference type="NCBI Taxonomy" id="239498"/>
    <lineage>
        <taxon>Bacteria</taxon>
        <taxon>Bacillati</taxon>
        <taxon>Actinomycetota</taxon>
        <taxon>Actinomycetes</taxon>
        <taxon>Mycobacteriales</taxon>
        <taxon>Tsukamurellaceae</taxon>
        <taxon>Tsukamurella</taxon>
    </lineage>
</organism>
<sequence length="1100" mass="120417">MGDFENAVAEYGARAKAKLSGPGEREALLSGPVSEFITAVGALSSKEVVAHDEVRELDGTVRPDFGVRVNGLLVGHIELKAPGVSLDPTTYAPNSHNGKQWKKLELLPNLLHTNGIEWRLWRFGELVDEPVHMHTPDLTKTKGTLTAPSRLELILSAFLGWTPTPISSLTKLVDTLAPLAAMLREEVAAALRAERRAVKAGADRDSQPFIGLAKDWKMMLFPHSTDGQFADRYAQTVVFALVLAISDGTDIATQSLHEVSKQLEGHHHTLMGRALNLLTEHIANSPAGLAVEMITRALGAVDWAKVSAGSSDIYLHLYEHFLGKYDPALRKKSGSYYTPVEVVDGMVRLTDLALSEFFNKPDGLRSPTVSVVDPAMGTGTYPLSVLRRIGDSAAALYGDGATADAVTSAINRLYGIELQSGPFSVAELRVAGAVEKFGAQVPSQGMNLFVADTLEDPDEGSDTRLSYTLQLIAQQRRRANDMKRKTNVQVVIGNPPYMERAGGRGGWIESGIDTNTGVAPLDAFRTEGNGRNEFPLSNLYIYFWRWATWKVFESTAKAADEGDTGIVCFITATGYLTGPGFKGMREYLRRKASHGWIINLTPEGKKPPAKSAVFNIETPVCIGIFARTPDTDEDVPADIRYIEFDGLREAKFENLEALTFDDQRWRSARTGWQTTFTPAAAGNWDSFPALFDLMPWATTGVTPNRNWVIGPSKASLELRLRTLLSENDPQVRDAMFKVTRDRRIDKRSKALPGADVETDTTPLSSVPLIAKPKLVQTMFRSFDRQWVLADNRLMDMARPPLWESRVPGQVFVVEQHSIHPGAGPGLHFSALMPDINAFNNRGGRTLPRLHPNGSPNVTPGLDAALKKEIGPSASAADIVFYIAAITGHPAFVEQFADELSTPGIRIPITAEPSLWDTAVQLGKHVVWLTTYGAEGERAEAVDDTAPEELPQYMKSVGPTRPESYEFHSDEGVLTLGSGRWENVTPEVFGYTVGNVAVVQSWLKYRMAKPTGKVSSPLDELHDPNWAPEWSIELTELLRVLTNLVAMEGDLDQLLGDVLAGPLVSMKQLVAAGMRTGLDADDRKPKCTPYTVGMFAETNES</sequence>
<dbReference type="STRING" id="239498.AXK60_02035"/>
<dbReference type="PRINTS" id="PR00507">
    <property type="entry name" value="N12N6MTFRASE"/>
</dbReference>
<dbReference type="OrthoDB" id="9776021at2"/>
<evidence type="ECO:0000313" key="7">
    <source>
        <dbReference type="EMBL" id="KXP14691.1"/>
    </source>
</evidence>
<comment type="caution">
    <text evidence="7">The sequence shown here is derived from an EMBL/GenBank/DDBJ whole genome shotgun (WGS) entry which is preliminary data.</text>
</comment>
<evidence type="ECO:0000256" key="3">
    <source>
        <dbReference type="ARBA" id="ARBA00022679"/>
    </source>
</evidence>
<dbReference type="PANTHER" id="PTHR33841">
    <property type="entry name" value="DNA METHYLTRANSFERASE YEEA-RELATED"/>
    <property type="match status" value="1"/>
</dbReference>
<accession>A0A138AW53</accession>
<evidence type="ECO:0000256" key="4">
    <source>
        <dbReference type="ARBA" id="ARBA00047942"/>
    </source>
</evidence>
<feature type="domain" description="Type ISP restriction-modification enzyme LLaBIII C-terminal specificity" evidence="6">
    <location>
        <begin position="692"/>
        <end position="1035"/>
    </location>
</feature>